<keyword evidence="3" id="KW-0788">Thiol protease</keyword>
<dbReference type="SUPFAM" id="SSF63817">
    <property type="entry name" value="Sortase"/>
    <property type="match status" value="1"/>
</dbReference>
<keyword evidence="7" id="KW-1185">Reference proteome</keyword>
<feature type="active site" description="Proton donor/acceptor" evidence="4">
    <location>
        <position position="133"/>
    </location>
</feature>
<sequence length="267" mass="29894">MGKLIRRVVPAVFVGGVVAGGYYGYQENTLNIRGTIQREELKQRVKVSNEKITQPERQAIVDRVMKETHRDEGLRKQGFVSMPLLGILQPIFDNAYSEVGLDAGANYANRTVDDPDGDQVPVMGQGNYGLASHNFNDGKTGFSALQERLNQDAPYLVDGQLKGSDWLNGQPIYMANRSGIYEYKVTGQILVNKGDTDVLRQTQSPQLTIISCLFPSTQYRIITKASLDKKWEWHNAPDKVVHYFDLTVQKTNAHASWFNPGEEEGVN</sequence>
<gene>
    <name evidence="6" type="ORF">HAU20_10815</name>
    <name evidence="5" type="ORF">HAU43_10160</name>
</gene>
<dbReference type="AlphaFoldDB" id="A0A4Z0RLK4"/>
<dbReference type="Proteomes" id="UP000808038">
    <property type="component" value="Unassembled WGS sequence"/>
</dbReference>
<evidence type="ECO:0000313" key="6">
    <source>
        <dbReference type="EMBL" id="MBJ7639862.1"/>
    </source>
</evidence>
<name>A0A4Z0RLK4_WEICO</name>
<dbReference type="EMBL" id="JAAOCX010000017">
    <property type="protein sequence ID" value="MBJ7633441.1"/>
    <property type="molecule type" value="Genomic_DNA"/>
</dbReference>
<dbReference type="InterPro" id="IPR023365">
    <property type="entry name" value="Sortase_dom-sf"/>
</dbReference>
<evidence type="ECO:0000256" key="4">
    <source>
        <dbReference type="PIRSR" id="PIRSR605754-1"/>
    </source>
</evidence>
<keyword evidence="2" id="KW-0378">Hydrolase</keyword>
<protein>
    <submittedName>
        <fullName evidence="6">Class A sortase</fullName>
    </submittedName>
</protein>
<dbReference type="CDD" id="cd06165">
    <property type="entry name" value="Sortase_A"/>
    <property type="match status" value="1"/>
</dbReference>
<feature type="active site" description="Acyl-thioester intermediate" evidence="4">
    <location>
        <position position="212"/>
    </location>
</feature>
<keyword evidence="1" id="KW-0645">Protease</keyword>
<accession>A0A4Z0RLK4</accession>
<reference evidence="6" key="1">
    <citation type="submission" date="2020-02" db="EMBL/GenBank/DDBJ databases">
        <authorList>
            <person name="Fontana A."/>
            <person name="Patrone V."/>
            <person name="Morelli L."/>
        </authorList>
    </citation>
    <scope>NUCLEOTIDE SEQUENCE</scope>
    <source>
        <strain evidence="5">CCUG 30943</strain>
        <strain evidence="6">CCUG 43002</strain>
    </source>
</reference>
<dbReference type="EMBL" id="JAAOCP010000018">
    <property type="protein sequence ID" value="MBJ7639862.1"/>
    <property type="molecule type" value="Genomic_DNA"/>
</dbReference>
<dbReference type="InterPro" id="IPR042007">
    <property type="entry name" value="Sortase_A"/>
</dbReference>
<dbReference type="Pfam" id="PF04203">
    <property type="entry name" value="Sortase"/>
    <property type="match status" value="1"/>
</dbReference>
<evidence type="ECO:0000313" key="5">
    <source>
        <dbReference type="EMBL" id="MBJ7633441.1"/>
    </source>
</evidence>
<evidence type="ECO:0000256" key="1">
    <source>
        <dbReference type="ARBA" id="ARBA00022670"/>
    </source>
</evidence>
<organism evidence="6 7">
    <name type="scientific">Weissella confusa</name>
    <name type="common">Lactobacillus confusus</name>
    <dbReference type="NCBI Taxonomy" id="1583"/>
    <lineage>
        <taxon>Bacteria</taxon>
        <taxon>Bacillati</taxon>
        <taxon>Bacillota</taxon>
        <taxon>Bacilli</taxon>
        <taxon>Lactobacillales</taxon>
        <taxon>Lactobacillaceae</taxon>
        <taxon>Weissella</taxon>
    </lineage>
</organism>
<evidence type="ECO:0000256" key="2">
    <source>
        <dbReference type="ARBA" id="ARBA00022801"/>
    </source>
</evidence>
<dbReference type="Proteomes" id="UP000728106">
    <property type="component" value="Unassembled WGS sequence"/>
</dbReference>
<proteinExistence type="predicted"/>
<evidence type="ECO:0000256" key="3">
    <source>
        <dbReference type="ARBA" id="ARBA00022807"/>
    </source>
</evidence>
<evidence type="ECO:0000313" key="7">
    <source>
        <dbReference type="Proteomes" id="UP000728106"/>
    </source>
</evidence>
<dbReference type="RefSeq" id="WP_135411089.1">
    <property type="nucleotide sequence ID" value="NZ_JAAOCP010000018.1"/>
</dbReference>
<reference evidence="6 7" key="2">
    <citation type="journal article" date="2021" name="Int. J. Food Microbiol.">
        <title>Safety demonstration of a microbial species for use in the food chain: Weissella confusa.</title>
        <authorList>
            <person name="Bourdichon F."/>
            <person name="Patrone V."/>
            <person name="Fontana A."/>
            <person name="Milani G."/>
            <person name="Morelli L."/>
        </authorList>
    </citation>
    <scope>NUCLEOTIDE SEQUENCE [LARGE SCALE GENOMIC DNA]</scope>
    <source>
        <strain evidence="5">CCUG 30943</strain>
        <strain evidence="6 7">CCUG 43002</strain>
    </source>
</reference>
<dbReference type="GO" id="GO:0008234">
    <property type="term" value="F:cysteine-type peptidase activity"/>
    <property type="evidence" value="ECO:0007669"/>
    <property type="project" value="UniProtKB-KW"/>
</dbReference>
<dbReference type="GO" id="GO:0006508">
    <property type="term" value="P:proteolysis"/>
    <property type="evidence" value="ECO:0007669"/>
    <property type="project" value="UniProtKB-KW"/>
</dbReference>
<dbReference type="InterPro" id="IPR005754">
    <property type="entry name" value="Sortase"/>
</dbReference>
<comment type="caution">
    <text evidence="6">The sequence shown here is derived from an EMBL/GenBank/DDBJ whole genome shotgun (WGS) entry which is preliminary data.</text>
</comment>
<dbReference type="Gene3D" id="2.40.260.10">
    <property type="entry name" value="Sortase"/>
    <property type="match status" value="1"/>
</dbReference>